<dbReference type="Proteomes" id="UP001152803">
    <property type="component" value="Unassembled WGS sequence"/>
</dbReference>
<feature type="region of interest" description="Disordered" evidence="9">
    <location>
        <begin position="1"/>
        <end position="74"/>
    </location>
</feature>
<evidence type="ECO:0000256" key="5">
    <source>
        <dbReference type="ARBA" id="ARBA00022737"/>
    </source>
</evidence>
<dbReference type="Pfam" id="PF01413">
    <property type="entry name" value="C4"/>
    <property type="match status" value="2"/>
</dbReference>
<dbReference type="InterPro" id="IPR008160">
    <property type="entry name" value="Collagen"/>
</dbReference>
<keyword evidence="8" id="KW-1015">Disulfide bond</keyword>
<dbReference type="SMART" id="SM00111">
    <property type="entry name" value="C4"/>
    <property type="match status" value="2"/>
</dbReference>
<keyword evidence="4" id="KW-0272">Extracellular matrix</keyword>
<evidence type="ECO:0000256" key="8">
    <source>
        <dbReference type="ARBA" id="ARBA00023157"/>
    </source>
</evidence>
<dbReference type="InterPro" id="IPR001442">
    <property type="entry name" value="Collagen_IV_NC"/>
</dbReference>
<dbReference type="FunFam" id="2.170.240.10:FF:000001">
    <property type="entry name" value="Collagen IV alpha 1 chain"/>
    <property type="match status" value="1"/>
</dbReference>
<keyword evidence="7" id="KW-0176">Collagen</keyword>
<proteinExistence type="predicted"/>
<sequence>MTGLMGIMGVPGPKGPPGLEGRRGCVGDKGMIGEPGPKGLPGDPVFRPTPGPPGPPGPIGPPGPPGFPGNPGNVGTVGIIGRKGQPGSPGLPGVDGALGPAGAPGDPGADGVRGFVGPQGIPGPPGEKGFPGSSRANGYGFLLVMHSQSEEIPICPVNMVTMWNGYSLLYMEGQGKARPQDLGRAGSCLRIFSTMPFSYCNMAACNYASRNDKSYWLSTTAATPMMPVSGAEIRQHVSRCVVCEAPSPAVAVHSQEPSTPPCPSRWRSLWTGYSFLMHQGGGQSLTSPGSCLRDFRSQPSIECQGPRGTCHYFTNAYSFWLTRVGAAEQFSPAPASNTLKEAWQQRQTTSRCNVCIRE</sequence>
<evidence type="ECO:0000313" key="12">
    <source>
        <dbReference type="Proteomes" id="UP001152803"/>
    </source>
</evidence>
<dbReference type="OrthoDB" id="10071882at2759"/>
<protein>
    <recommendedName>
        <fullName evidence="10">Collagen IV NC1 domain-containing protein</fullName>
    </recommendedName>
</protein>
<keyword evidence="6" id="KW-0084">Basement membrane</keyword>
<evidence type="ECO:0000256" key="4">
    <source>
        <dbReference type="ARBA" id="ARBA00022530"/>
    </source>
</evidence>
<reference evidence="11" key="1">
    <citation type="journal article" date="2023" name="Science">
        <title>Genome structures resolve the early diversification of teleost fishes.</title>
        <authorList>
            <person name="Parey E."/>
            <person name="Louis A."/>
            <person name="Montfort J."/>
            <person name="Bouchez O."/>
            <person name="Roques C."/>
            <person name="Iampietro C."/>
            <person name="Lluch J."/>
            <person name="Castinel A."/>
            <person name="Donnadieu C."/>
            <person name="Desvignes T."/>
            <person name="Floi Bucao C."/>
            <person name="Jouanno E."/>
            <person name="Wen M."/>
            <person name="Mejri S."/>
            <person name="Dirks R."/>
            <person name="Jansen H."/>
            <person name="Henkel C."/>
            <person name="Chen W.J."/>
            <person name="Zahm M."/>
            <person name="Cabau C."/>
            <person name="Klopp C."/>
            <person name="Thompson A.W."/>
            <person name="Robinson-Rechavi M."/>
            <person name="Braasch I."/>
            <person name="Lecointre G."/>
            <person name="Bobe J."/>
            <person name="Postlethwait J.H."/>
            <person name="Berthelot C."/>
            <person name="Roest Crollius H."/>
            <person name="Guiguen Y."/>
        </authorList>
    </citation>
    <scope>NUCLEOTIDE SEQUENCE</scope>
    <source>
        <strain evidence="11">Concon-B</strain>
    </source>
</reference>
<organism evidence="11 12">
    <name type="scientific">Conger conger</name>
    <name type="common">Conger eel</name>
    <name type="synonym">Muraena conger</name>
    <dbReference type="NCBI Taxonomy" id="82655"/>
    <lineage>
        <taxon>Eukaryota</taxon>
        <taxon>Metazoa</taxon>
        <taxon>Chordata</taxon>
        <taxon>Craniata</taxon>
        <taxon>Vertebrata</taxon>
        <taxon>Euteleostomi</taxon>
        <taxon>Actinopterygii</taxon>
        <taxon>Neopterygii</taxon>
        <taxon>Teleostei</taxon>
        <taxon>Anguilliformes</taxon>
        <taxon>Congridae</taxon>
        <taxon>Conger</taxon>
    </lineage>
</organism>
<dbReference type="PANTHER" id="PTHR14619:SF8">
    <property type="entry name" value="COLLAGEN TYPE IV ALPHA 4 CHAIN"/>
    <property type="match status" value="1"/>
</dbReference>
<accession>A0A9Q1DKX0</accession>
<dbReference type="SUPFAM" id="SSF56436">
    <property type="entry name" value="C-type lectin-like"/>
    <property type="match status" value="2"/>
</dbReference>
<comment type="caution">
    <text evidence="11">The sequence shown here is derived from an EMBL/GenBank/DDBJ whole genome shotgun (WGS) entry which is preliminary data.</text>
</comment>
<evidence type="ECO:0000259" key="10">
    <source>
        <dbReference type="PROSITE" id="PS51403"/>
    </source>
</evidence>
<dbReference type="Pfam" id="PF01391">
    <property type="entry name" value="Collagen"/>
    <property type="match status" value="1"/>
</dbReference>
<dbReference type="InterPro" id="IPR036954">
    <property type="entry name" value="Collagen_IV_NC_sf"/>
</dbReference>
<dbReference type="Gene3D" id="2.170.240.10">
    <property type="entry name" value="Collagen IV, non-collagenous"/>
    <property type="match status" value="1"/>
</dbReference>
<dbReference type="EMBL" id="JAFJMO010000006">
    <property type="protein sequence ID" value="KAJ8274368.1"/>
    <property type="molecule type" value="Genomic_DNA"/>
</dbReference>
<keyword evidence="12" id="KW-1185">Reference proteome</keyword>
<feature type="domain" description="Collagen IV NC1" evidence="10">
    <location>
        <begin position="140"/>
        <end position="358"/>
    </location>
</feature>
<evidence type="ECO:0000256" key="6">
    <source>
        <dbReference type="ARBA" id="ARBA00022869"/>
    </source>
</evidence>
<evidence type="ECO:0000256" key="3">
    <source>
        <dbReference type="ARBA" id="ARBA00022525"/>
    </source>
</evidence>
<evidence type="ECO:0000256" key="7">
    <source>
        <dbReference type="ARBA" id="ARBA00023119"/>
    </source>
</evidence>
<dbReference type="PROSITE" id="PS51403">
    <property type="entry name" value="NC1_IV"/>
    <property type="match status" value="1"/>
</dbReference>
<evidence type="ECO:0000256" key="1">
    <source>
        <dbReference type="ARBA" id="ARBA00003696"/>
    </source>
</evidence>
<evidence type="ECO:0000313" key="11">
    <source>
        <dbReference type="EMBL" id="KAJ8274368.1"/>
    </source>
</evidence>
<dbReference type="InterPro" id="IPR016187">
    <property type="entry name" value="CTDL_fold"/>
</dbReference>
<gene>
    <name evidence="11" type="ORF">COCON_G00089930</name>
</gene>
<comment type="function">
    <text evidence="1">Type IV collagen is the major structural component of glomerular basement membranes (GBM), forming a 'chicken-wire' meshwork together with laminins, proteoglycans and entactin/nidogen.</text>
</comment>
<dbReference type="GO" id="GO:0005201">
    <property type="term" value="F:extracellular matrix structural constituent"/>
    <property type="evidence" value="ECO:0007669"/>
    <property type="project" value="InterPro"/>
</dbReference>
<dbReference type="GO" id="GO:0005581">
    <property type="term" value="C:collagen trimer"/>
    <property type="evidence" value="ECO:0007669"/>
    <property type="project" value="UniProtKB-KW"/>
</dbReference>
<dbReference type="GO" id="GO:0005604">
    <property type="term" value="C:basement membrane"/>
    <property type="evidence" value="ECO:0007669"/>
    <property type="project" value="UniProtKB-SubCell"/>
</dbReference>
<feature type="region of interest" description="Disordered" evidence="9">
    <location>
        <begin position="101"/>
        <end position="132"/>
    </location>
</feature>
<feature type="compositionally biased region" description="Low complexity" evidence="9">
    <location>
        <begin position="101"/>
        <end position="112"/>
    </location>
</feature>
<evidence type="ECO:0000256" key="9">
    <source>
        <dbReference type="SAM" id="MobiDB-lite"/>
    </source>
</evidence>
<evidence type="ECO:0000256" key="2">
    <source>
        <dbReference type="ARBA" id="ARBA00004302"/>
    </source>
</evidence>
<comment type="subcellular location">
    <subcellularLocation>
        <location evidence="2">Secreted</location>
        <location evidence="2">Extracellular space</location>
        <location evidence="2">Extracellular matrix</location>
        <location evidence="2">Basement membrane</location>
    </subcellularLocation>
</comment>
<keyword evidence="3" id="KW-0964">Secreted</keyword>
<dbReference type="InterPro" id="IPR019326">
    <property type="entry name" value="NDNF"/>
</dbReference>
<dbReference type="AlphaFoldDB" id="A0A9Q1DKX0"/>
<feature type="compositionally biased region" description="Pro residues" evidence="9">
    <location>
        <begin position="47"/>
        <end position="68"/>
    </location>
</feature>
<dbReference type="PANTHER" id="PTHR14619">
    <property type="entry name" value="NEURON-DERIVED NEUROTROPHIC FACTOR"/>
    <property type="match status" value="1"/>
</dbReference>
<name>A0A9Q1DKX0_CONCO</name>
<keyword evidence="5" id="KW-0677">Repeat</keyword>